<evidence type="ECO:0000313" key="1">
    <source>
        <dbReference type="EMBL" id="MQY20968.1"/>
    </source>
</evidence>
<organism evidence="1 2">
    <name type="scientific">Nocardia macrotermitis</name>
    <dbReference type="NCBI Taxonomy" id="2585198"/>
    <lineage>
        <taxon>Bacteria</taxon>
        <taxon>Bacillati</taxon>
        <taxon>Actinomycetota</taxon>
        <taxon>Actinomycetes</taxon>
        <taxon>Mycobacteriales</taxon>
        <taxon>Nocardiaceae</taxon>
        <taxon>Nocardia</taxon>
    </lineage>
</organism>
<dbReference type="EMBL" id="WEGK01000008">
    <property type="protein sequence ID" value="MQY20968.1"/>
    <property type="molecule type" value="Genomic_DNA"/>
</dbReference>
<dbReference type="OrthoDB" id="4774268at2"/>
<reference evidence="1 2" key="1">
    <citation type="submission" date="2019-10" db="EMBL/GenBank/DDBJ databases">
        <title>Nocardia macrotermitis sp. nov. and Nocardia aurantia sp. nov., isolated from the gut of fungus growing-termite Macrotermes natalensis.</title>
        <authorList>
            <person name="Benndorf R."/>
            <person name="Schwitalla J."/>
            <person name="Martin K."/>
            <person name="De Beer W."/>
            <person name="Kaster A.-K."/>
            <person name="Vollmers J."/>
            <person name="Poulsen M."/>
            <person name="Beemelmanns C."/>
        </authorList>
    </citation>
    <scope>NUCLEOTIDE SEQUENCE [LARGE SCALE GENOMIC DNA]</scope>
    <source>
        <strain evidence="1 2">RB20</strain>
    </source>
</reference>
<proteinExistence type="predicted"/>
<sequence length="205" mass="23235">MPAANLDRAELEEFWAGWLEANREAERNKDWKHLADWYAPDANYGWMVTPDDHFMATDREEIRAIALGTEMAGLDGWHYDYMATVMDEVNGMIVGFWRQGSGVTDDNGDELTIEGIGGSWFGIERREQQAGSASLQFAWQRDWFDFNSMVHTFTAVAKSGKATEGLLGRLTLEGRQPGHYRKGDLPFPVWPQPVERGDFIAQTAL</sequence>
<evidence type="ECO:0008006" key="3">
    <source>
        <dbReference type="Google" id="ProtNLM"/>
    </source>
</evidence>
<name>A0A7K0D5F7_9NOCA</name>
<protein>
    <recommendedName>
        <fullName evidence="3">SnoaL-like domain-containing protein</fullName>
    </recommendedName>
</protein>
<comment type="caution">
    <text evidence="1">The sequence shown here is derived from an EMBL/GenBank/DDBJ whole genome shotgun (WGS) entry which is preliminary data.</text>
</comment>
<accession>A0A7K0D5F7</accession>
<dbReference type="RefSeq" id="WP_153411684.1">
    <property type="nucleotide sequence ID" value="NZ_WEGK01000008.1"/>
</dbReference>
<dbReference type="InterPro" id="IPR032710">
    <property type="entry name" value="NTF2-like_dom_sf"/>
</dbReference>
<dbReference type="AlphaFoldDB" id="A0A7K0D5F7"/>
<gene>
    <name evidence="1" type="ORF">NRB20_40770</name>
</gene>
<evidence type="ECO:0000313" key="2">
    <source>
        <dbReference type="Proteomes" id="UP000438448"/>
    </source>
</evidence>
<dbReference type="SUPFAM" id="SSF54427">
    <property type="entry name" value="NTF2-like"/>
    <property type="match status" value="1"/>
</dbReference>
<dbReference type="Proteomes" id="UP000438448">
    <property type="component" value="Unassembled WGS sequence"/>
</dbReference>
<keyword evidence="2" id="KW-1185">Reference proteome</keyword>